<keyword evidence="1" id="KW-0808">Transferase</keyword>
<dbReference type="InterPro" id="IPR003203">
    <property type="entry name" value="CobU/CobP"/>
</dbReference>
<dbReference type="RefSeq" id="WP_060788833.1">
    <property type="nucleotide sequence ID" value="NZ_CP061470.1"/>
</dbReference>
<organism evidence="1 2">
    <name type="scientific">Geobacillus zalihae</name>
    <dbReference type="NCBI Taxonomy" id="213419"/>
    <lineage>
        <taxon>Bacteria</taxon>
        <taxon>Bacillati</taxon>
        <taxon>Bacillota</taxon>
        <taxon>Bacilli</taxon>
        <taxon>Bacillales</taxon>
        <taxon>Anoxybacillaceae</taxon>
        <taxon>Geobacillus</taxon>
    </lineage>
</organism>
<dbReference type="Pfam" id="PF02283">
    <property type="entry name" value="CobU"/>
    <property type="match status" value="1"/>
</dbReference>
<accession>A0A1V9CUA5</accession>
<evidence type="ECO:0000313" key="1">
    <source>
        <dbReference type="EMBL" id="QNU19419.1"/>
    </source>
</evidence>
<dbReference type="Gene3D" id="3.40.50.300">
    <property type="entry name" value="P-loop containing nucleotide triphosphate hydrolases"/>
    <property type="match status" value="1"/>
</dbReference>
<name>A0A1V9CUA5_9BACL</name>
<keyword evidence="1" id="KW-0548">Nucleotidyltransferase</keyword>
<protein>
    <submittedName>
        <fullName evidence="1">Bifunctional adenosylcobinamide kinase/adenosylcobinamide-phosphate guanylyltransferase</fullName>
    </submittedName>
</protein>
<dbReference type="AlphaFoldDB" id="A0A1V9CUA5"/>
<sequence length="138" mass="15897">MHFVVGGAFQGKRKWVRERYGISDGVHIVWHDGYQDSYGWPDGAKTAKTVVLDGLEAAIRRLPDPEEWERFFCAWKQWEEGAAGRTVVWIGTDVTQGVVPVDPQERRWRDAVGMCYQRLASLCCRVDRIWCGLAERLK</sequence>
<gene>
    <name evidence="1" type="ORF">IC807_07435</name>
</gene>
<dbReference type="KEGG" id="gza:IC807_07435"/>
<dbReference type="GO" id="GO:0000166">
    <property type="term" value="F:nucleotide binding"/>
    <property type="evidence" value="ECO:0007669"/>
    <property type="project" value="InterPro"/>
</dbReference>
<dbReference type="GO" id="GO:0016779">
    <property type="term" value="F:nucleotidyltransferase activity"/>
    <property type="evidence" value="ECO:0007669"/>
    <property type="project" value="UniProtKB-KW"/>
</dbReference>
<dbReference type="EMBL" id="CP061470">
    <property type="protein sequence ID" value="QNU19419.1"/>
    <property type="molecule type" value="Genomic_DNA"/>
</dbReference>
<keyword evidence="1" id="KW-0418">Kinase</keyword>
<reference evidence="1 2" key="1">
    <citation type="submission" date="2020-09" db="EMBL/GenBank/DDBJ databases">
        <title>Complete Geobacillus genomes through the use of hybrid genome assembly.</title>
        <authorList>
            <person name="Vera D.L."/>
            <person name="Venkateswaran K."/>
            <person name="Singh N.K."/>
            <person name="Landry K."/>
        </authorList>
    </citation>
    <scope>NUCLEOTIDE SEQUENCE [LARGE SCALE GENOMIC DNA]</scope>
    <source>
        <strain evidence="1 2">SURF-189</strain>
    </source>
</reference>
<dbReference type="SUPFAM" id="SSF52540">
    <property type="entry name" value="P-loop containing nucleoside triphosphate hydrolases"/>
    <property type="match status" value="1"/>
</dbReference>
<keyword evidence="2" id="KW-1185">Reference proteome</keyword>
<dbReference type="GO" id="GO:0009236">
    <property type="term" value="P:cobalamin biosynthetic process"/>
    <property type="evidence" value="ECO:0007669"/>
    <property type="project" value="UniProtKB-UniPathway"/>
</dbReference>
<dbReference type="InterPro" id="IPR027417">
    <property type="entry name" value="P-loop_NTPase"/>
</dbReference>
<evidence type="ECO:0000313" key="2">
    <source>
        <dbReference type="Proteomes" id="UP000516388"/>
    </source>
</evidence>
<dbReference type="Proteomes" id="UP000516388">
    <property type="component" value="Chromosome"/>
</dbReference>
<dbReference type="UniPathway" id="UPA00148">
    <property type="reaction ID" value="UER00236"/>
</dbReference>
<dbReference type="GO" id="GO:0043752">
    <property type="term" value="F:adenosylcobinamide kinase activity"/>
    <property type="evidence" value="ECO:0007669"/>
    <property type="project" value="InterPro"/>
</dbReference>
<proteinExistence type="predicted"/>